<proteinExistence type="predicted"/>
<evidence type="ECO:0000259" key="1">
    <source>
        <dbReference type="Pfam" id="PF05368"/>
    </source>
</evidence>
<dbReference type="InterPro" id="IPR036291">
    <property type="entry name" value="NAD(P)-bd_dom_sf"/>
</dbReference>
<dbReference type="EMBL" id="ATDP01000097">
    <property type="protein sequence ID" value="EQB13426.1"/>
    <property type="molecule type" value="Genomic_DNA"/>
</dbReference>
<dbReference type="Proteomes" id="UP000015531">
    <property type="component" value="Unassembled WGS sequence"/>
</dbReference>
<comment type="caution">
    <text evidence="2">The sequence shown here is derived from an EMBL/GenBank/DDBJ whole genome shotgun (WGS) entry which is preliminary data.</text>
</comment>
<accession>T0HAT0</accession>
<dbReference type="AlphaFoldDB" id="T0HAT0"/>
<keyword evidence="3" id="KW-1185">Reference proteome</keyword>
<dbReference type="PATRIC" id="fig|1331060.3.peg.3268"/>
<sequence length="96" mass="9996">MSSQSSLSVSKPIPRSIAVFGASGHIGGPAARHIRYRAPETKLRLITSDADKAGRLATDFPDAQCHVADLLDPASLEAALAEVEGVFVVTPAGLDE</sequence>
<organism evidence="2 3">
    <name type="scientific">Sphingobium lactosutens DS20</name>
    <dbReference type="NCBI Taxonomy" id="1331060"/>
    <lineage>
        <taxon>Bacteria</taxon>
        <taxon>Pseudomonadati</taxon>
        <taxon>Pseudomonadota</taxon>
        <taxon>Alphaproteobacteria</taxon>
        <taxon>Sphingomonadales</taxon>
        <taxon>Sphingomonadaceae</taxon>
        <taxon>Sphingobium</taxon>
    </lineage>
</organism>
<dbReference type="RefSeq" id="WP_021227001.1">
    <property type="nucleotide sequence ID" value="NZ_ATDP01000097.1"/>
</dbReference>
<name>T0HAT0_9SPHN</name>
<reference evidence="2 3" key="1">
    <citation type="journal article" date="2013" name="Genome Announc.">
        <title>Draft Genome Sequence of Sphingobium lactosutens Strain DS20T, Isolated from a Hexachlorocyclohexane Dumpsite.</title>
        <authorList>
            <person name="Kumar R."/>
            <person name="Dwivedi V."/>
            <person name="Negi V."/>
            <person name="Khurana J.P."/>
            <person name="Lal R."/>
        </authorList>
    </citation>
    <scope>NUCLEOTIDE SEQUENCE [LARGE SCALE GENOMIC DNA]</scope>
    <source>
        <strain evidence="2 3">DS20</strain>
    </source>
</reference>
<feature type="domain" description="NmrA-like" evidence="1">
    <location>
        <begin position="16"/>
        <end position="91"/>
    </location>
</feature>
<dbReference type="InterPro" id="IPR008030">
    <property type="entry name" value="NmrA-like"/>
</dbReference>
<evidence type="ECO:0000313" key="3">
    <source>
        <dbReference type="Proteomes" id="UP000015531"/>
    </source>
</evidence>
<protein>
    <recommendedName>
        <fullName evidence="1">NmrA-like domain-containing protein</fullName>
    </recommendedName>
</protein>
<dbReference type="Pfam" id="PF05368">
    <property type="entry name" value="NmrA"/>
    <property type="match status" value="1"/>
</dbReference>
<gene>
    <name evidence="2" type="ORF">RLDS_16980</name>
</gene>
<dbReference type="OrthoDB" id="9810734at2"/>
<dbReference type="Gene3D" id="3.40.50.720">
    <property type="entry name" value="NAD(P)-binding Rossmann-like Domain"/>
    <property type="match status" value="1"/>
</dbReference>
<dbReference type="SUPFAM" id="SSF51735">
    <property type="entry name" value="NAD(P)-binding Rossmann-fold domains"/>
    <property type="match status" value="1"/>
</dbReference>
<evidence type="ECO:0000313" key="2">
    <source>
        <dbReference type="EMBL" id="EQB13426.1"/>
    </source>
</evidence>